<proteinExistence type="predicted"/>
<name>A0A8H6RM95_9PEZI</name>
<dbReference type="CDD" id="cd00067">
    <property type="entry name" value="GAL4"/>
    <property type="match status" value="1"/>
</dbReference>
<accession>A0A8H6RM95</accession>
<dbReference type="Pfam" id="PF00172">
    <property type="entry name" value="Zn_clus"/>
    <property type="match status" value="1"/>
</dbReference>
<keyword evidence="6" id="KW-1185">Reference proteome</keyword>
<dbReference type="EMBL" id="JABCIY010000076">
    <property type="protein sequence ID" value="KAF7193698.1"/>
    <property type="molecule type" value="Genomic_DNA"/>
</dbReference>
<dbReference type="InterPro" id="IPR050613">
    <property type="entry name" value="Sec_Metabolite_Reg"/>
</dbReference>
<feature type="domain" description="Zn(2)-C6 fungal-type" evidence="4">
    <location>
        <begin position="20"/>
        <end position="52"/>
    </location>
</feature>
<dbReference type="SMART" id="SM00906">
    <property type="entry name" value="Fungal_trans"/>
    <property type="match status" value="1"/>
</dbReference>
<dbReference type="PANTHER" id="PTHR31001:SF40">
    <property type="entry name" value="ZN(II)2CYS6 TRANSCRIPTION FACTOR (EUROFUNG)"/>
    <property type="match status" value="1"/>
</dbReference>
<evidence type="ECO:0000256" key="3">
    <source>
        <dbReference type="ARBA" id="ARBA00023242"/>
    </source>
</evidence>
<evidence type="ECO:0000313" key="6">
    <source>
        <dbReference type="Proteomes" id="UP000660729"/>
    </source>
</evidence>
<dbReference type="Proteomes" id="UP000660729">
    <property type="component" value="Unassembled WGS sequence"/>
</dbReference>
<dbReference type="OrthoDB" id="4898680at2759"/>
<dbReference type="PROSITE" id="PS00463">
    <property type="entry name" value="ZN2_CY6_FUNGAL_1"/>
    <property type="match status" value="1"/>
</dbReference>
<protein>
    <recommendedName>
        <fullName evidence="4">Zn(2)-C6 fungal-type domain-containing protein</fullName>
    </recommendedName>
</protein>
<dbReference type="GO" id="GO:0003677">
    <property type="term" value="F:DNA binding"/>
    <property type="evidence" value="ECO:0007669"/>
    <property type="project" value="InterPro"/>
</dbReference>
<dbReference type="GO" id="GO:0006351">
    <property type="term" value="P:DNA-templated transcription"/>
    <property type="evidence" value="ECO:0007669"/>
    <property type="project" value="InterPro"/>
</dbReference>
<dbReference type="InterPro" id="IPR007219">
    <property type="entry name" value="XnlR_reg_dom"/>
</dbReference>
<comment type="subcellular location">
    <subcellularLocation>
        <location evidence="1">Nucleus</location>
    </subcellularLocation>
</comment>
<dbReference type="GO" id="GO:0000981">
    <property type="term" value="F:DNA-binding transcription factor activity, RNA polymerase II-specific"/>
    <property type="evidence" value="ECO:0007669"/>
    <property type="project" value="InterPro"/>
</dbReference>
<dbReference type="PANTHER" id="PTHR31001">
    <property type="entry name" value="UNCHARACTERIZED TRANSCRIPTIONAL REGULATORY PROTEIN"/>
    <property type="match status" value="1"/>
</dbReference>
<gene>
    <name evidence="5" type="ORF">HII31_04948</name>
</gene>
<evidence type="ECO:0000259" key="4">
    <source>
        <dbReference type="PROSITE" id="PS50048"/>
    </source>
</evidence>
<dbReference type="GO" id="GO:0005634">
    <property type="term" value="C:nucleus"/>
    <property type="evidence" value="ECO:0007669"/>
    <property type="project" value="UniProtKB-SubCell"/>
</dbReference>
<evidence type="ECO:0000256" key="2">
    <source>
        <dbReference type="ARBA" id="ARBA00022723"/>
    </source>
</evidence>
<dbReference type="SUPFAM" id="SSF57701">
    <property type="entry name" value="Zn2/Cys6 DNA-binding domain"/>
    <property type="match status" value="1"/>
</dbReference>
<dbReference type="CDD" id="cd12148">
    <property type="entry name" value="fungal_TF_MHR"/>
    <property type="match status" value="1"/>
</dbReference>
<organism evidence="5 6">
    <name type="scientific">Pseudocercospora fuligena</name>
    <dbReference type="NCBI Taxonomy" id="685502"/>
    <lineage>
        <taxon>Eukaryota</taxon>
        <taxon>Fungi</taxon>
        <taxon>Dikarya</taxon>
        <taxon>Ascomycota</taxon>
        <taxon>Pezizomycotina</taxon>
        <taxon>Dothideomycetes</taxon>
        <taxon>Dothideomycetidae</taxon>
        <taxon>Mycosphaerellales</taxon>
        <taxon>Mycosphaerellaceae</taxon>
        <taxon>Pseudocercospora</taxon>
    </lineage>
</organism>
<dbReference type="SMART" id="SM00066">
    <property type="entry name" value="GAL4"/>
    <property type="match status" value="1"/>
</dbReference>
<dbReference type="GO" id="GO:0008270">
    <property type="term" value="F:zinc ion binding"/>
    <property type="evidence" value="ECO:0007669"/>
    <property type="project" value="InterPro"/>
</dbReference>
<comment type="caution">
    <text evidence="5">The sequence shown here is derived from an EMBL/GenBank/DDBJ whole genome shotgun (WGS) entry which is preliminary data.</text>
</comment>
<sequence length="697" mass="77983">MQLSTSSGVVKTRRNGKLASCEQCRLRKLACDHRKPICGRCERRGIGPDCHYHAAPLTKPKIPSQLSQHDTRLLTPEIGARNSRHAELTTPLQHETSLTISLSTRSEPPLPLVQSPGYHGASSSSAVVAKINDSLGIETPDFGVSPNQSSMSDDDIRRGAEVLAYLRDPGMRQIMHTFLERLLAWSDGYLIYGPVYDIWLQAVDQVLDDTWANQSNHAISAQIWHNTRRASTPTQYSTASEWALQTSGENLRWEVVGLLLVHVGAELSDMPGWHSIFSRLPCALHSRAQVMRKMLQLGNACTAFSKQCGPRNELVACLMYVCMLMTERAVGDSSSEAWHNMGLVCDTVITMGLHQQKKIDTNTPFFLRELRKRLFNLAYNHDKFLAEFLGRPPRISYRHCSIQELSPLSDQEICGSERIPAGVPANEPGHPTRSTWRKAFYSLTKIREDLLELTLGEKDDEGFGARLTHVRSSLNRADEGMPNFVKVDVMELLRNLRHTPQRIPGTDAFWRARDVGSLVSITVTRLRLEFLLERAVINNEETSDFSSLVAVSRSLLALSLRILGCKDYFSEQQIDLIDIAYFEALPPAGVLAIEVLKRDRLNYDESDFPRSEILQNLSILVPELEAVGPEEGNYGVCIQGANAIKKVLETCLARRPQQLDATQAAVLDGQLGFNNDADFLDWLGRVDLETISWLDGT</sequence>
<keyword evidence="3" id="KW-0539">Nucleus</keyword>
<keyword evidence="2" id="KW-0479">Metal-binding</keyword>
<dbReference type="InterPro" id="IPR036864">
    <property type="entry name" value="Zn2-C6_fun-type_DNA-bd_sf"/>
</dbReference>
<evidence type="ECO:0000313" key="5">
    <source>
        <dbReference type="EMBL" id="KAF7193698.1"/>
    </source>
</evidence>
<dbReference type="Gene3D" id="4.10.240.10">
    <property type="entry name" value="Zn(2)-C6 fungal-type DNA-binding domain"/>
    <property type="match status" value="1"/>
</dbReference>
<dbReference type="PROSITE" id="PS50048">
    <property type="entry name" value="ZN2_CY6_FUNGAL_2"/>
    <property type="match status" value="1"/>
</dbReference>
<reference evidence="5" key="1">
    <citation type="submission" date="2020-04" db="EMBL/GenBank/DDBJ databases">
        <title>Draft genome resource of the tomato pathogen Pseudocercospora fuligena.</title>
        <authorList>
            <person name="Zaccaron A."/>
        </authorList>
    </citation>
    <scope>NUCLEOTIDE SEQUENCE</scope>
    <source>
        <strain evidence="5">PF001</strain>
    </source>
</reference>
<evidence type="ECO:0000256" key="1">
    <source>
        <dbReference type="ARBA" id="ARBA00004123"/>
    </source>
</evidence>
<dbReference type="InterPro" id="IPR001138">
    <property type="entry name" value="Zn2Cys6_DnaBD"/>
</dbReference>
<dbReference type="Pfam" id="PF04082">
    <property type="entry name" value="Fungal_trans"/>
    <property type="match status" value="1"/>
</dbReference>
<dbReference type="AlphaFoldDB" id="A0A8H6RM95"/>